<evidence type="ECO:0000313" key="9">
    <source>
        <dbReference type="Proteomes" id="UP000004605"/>
    </source>
</evidence>
<gene>
    <name evidence="8" type="ORF">VII00023_17814</name>
</gene>
<feature type="transmembrane region" description="Helical" evidence="6">
    <location>
        <begin position="309"/>
        <end position="332"/>
    </location>
</feature>
<evidence type="ECO:0000256" key="1">
    <source>
        <dbReference type="ARBA" id="ARBA00004651"/>
    </source>
</evidence>
<dbReference type="Pfam" id="PF00753">
    <property type="entry name" value="Lactamase_B"/>
    <property type="match status" value="1"/>
</dbReference>
<evidence type="ECO:0000259" key="7">
    <source>
        <dbReference type="SMART" id="SM00849"/>
    </source>
</evidence>
<feature type="transmembrane region" description="Helical" evidence="6">
    <location>
        <begin position="177"/>
        <end position="200"/>
    </location>
</feature>
<sequence>MALIVILTSSNLLLHQSNTLFQAGSNIIINAEVDSLFKPIKHGFQGIASVRSINGERLSYLSRPKVYLITPKNLQLGDRITAQVRIKPVVGVLNEVGFDREKYAVSQSVTGAASINTKHSYFIQSTASLRQFLFNRMFQASKSFSSQGLLLALSFGERGYIPSSQWHALQQSGLSHLIAISGLHVGIAFSVGWLIGFALLRAGGKKVWLPLIFGGAAALGYAWLAGFAIPTQRALMMVGVLMLLQLTRIHTSYRFTWLLVVCVLLLGDPFASYAASFWLSISAVAIIFLFLSCRLQIRSGLLKAIFMQLCLVVVMALLVAWLYLGLSLHAFLYNLVFVPWFSFVVIPLLLLSVVLSVVVIAGAPLLTQWLINLVDWSLIPMDLALSFSDSLWFELSNQQVLWLIAALMLCSLGFIVSRQAWCILLLSVIFTLSTRTQNPEWRMDLLDVGHGLAIVIEKNQHALLYDTGAAWQRVNRATSLVSSSQTRDTLFSQGSYAQQLLIPLLTARGTTLDGVLISHFDNDHAGGLAAIVDRWPDVRIWASQSAVASQHKIEACIAGNSWRWQGIDIDVLWPPQLASRAYNPHSCVVRLYDSEHDHSILLTGDIEAVAEWMLLRQSPSLASDVIIVPHHGSKTSSSSAFIAKVSPQLALSSSAFQGRWLLPSPAVKARYLDAEANWFDTGSSGQISLYYRGKNRRLVALRSSKGLAWYRQMLRKRVE</sequence>
<accession>F9RY74</accession>
<evidence type="ECO:0000256" key="3">
    <source>
        <dbReference type="ARBA" id="ARBA00022692"/>
    </source>
</evidence>
<comment type="subcellular location">
    <subcellularLocation>
        <location evidence="1">Cell membrane</location>
        <topology evidence="1">Multi-pass membrane protein</topology>
    </subcellularLocation>
</comment>
<dbReference type="AlphaFoldDB" id="F9RY74"/>
<keyword evidence="9" id="KW-1185">Reference proteome</keyword>
<dbReference type="NCBIfam" id="TIGR00361">
    <property type="entry name" value="ComEC_Rec2"/>
    <property type="match status" value="1"/>
</dbReference>
<name>F9RY74_9VIBR</name>
<dbReference type="PANTHER" id="PTHR30619:SF1">
    <property type="entry name" value="RECOMBINATION PROTEIN 2"/>
    <property type="match status" value="1"/>
</dbReference>
<keyword evidence="5 6" id="KW-0472">Membrane</keyword>
<feature type="domain" description="Metallo-beta-lactamase" evidence="7">
    <location>
        <begin position="450"/>
        <end position="631"/>
    </location>
</feature>
<dbReference type="InterPro" id="IPR035681">
    <property type="entry name" value="ComA-like_MBL"/>
</dbReference>
<dbReference type="InterPro" id="IPR036866">
    <property type="entry name" value="RibonucZ/Hydroxyglut_hydro"/>
</dbReference>
<evidence type="ECO:0000313" key="8">
    <source>
        <dbReference type="EMBL" id="EGU46948.1"/>
    </source>
</evidence>
<organism evidence="8 9">
    <name type="scientific">Vibrio ichthyoenteri ATCC 700023</name>
    <dbReference type="NCBI Taxonomy" id="870968"/>
    <lineage>
        <taxon>Bacteria</taxon>
        <taxon>Pseudomonadati</taxon>
        <taxon>Pseudomonadota</taxon>
        <taxon>Gammaproteobacteria</taxon>
        <taxon>Vibrionales</taxon>
        <taxon>Vibrionaceae</taxon>
        <taxon>Vibrio</taxon>
    </lineage>
</organism>
<dbReference type="InterPro" id="IPR004797">
    <property type="entry name" value="Competence_ComEC/Rec2"/>
</dbReference>
<dbReference type="SUPFAM" id="SSF56281">
    <property type="entry name" value="Metallo-hydrolase/oxidoreductase"/>
    <property type="match status" value="1"/>
</dbReference>
<dbReference type="InterPro" id="IPR004477">
    <property type="entry name" value="ComEC_N"/>
</dbReference>
<feature type="transmembrane region" description="Helical" evidence="6">
    <location>
        <begin position="277"/>
        <end position="297"/>
    </location>
</feature>
<dbReference type="InterPro" id="IPR001279">
    <property type="entry name" value="Metallo-B-lactamas"/>
</dbReference>
<evidence type="ECO:0000256" key="4">
    <source>
        <dbReference type="ARBA" id="ARBA00022989"/>
    </source>
</evidence>
<dbReference type="EMBL" id="AFWF01000031">
    <property type="protein sequence ID" value="EGU46948.1"/>
    <property type="molecule type" value="Genomic_DNA"/>
</dbReference>
<dbReference type="InterPro" id="IPR052159">
    <property type="entry name" value="Competence_DNA_uptake"/>
</dbReference>
<evidence type="ECO:0000256" key="5">
    <source>
        <dbReference type="ARBA" id="ARBA00023136"/>
    </source>
</evidence>
<proteinExistence type="predicted"/>
<dbReference type="NCBIfam" id="TIGR00360">
    <property type="entry name" value="ComEC_N-term"/>
    <property type="match status" value="1"/>
</dbReference>
<dbReference type="PANTHER" id="PTHR30619">
    <property type="entry name" value="DNA INTERNALIZATION/COMPETENCE PROTEIN COMEC/REC2"/>
    <property type="match status" value="1"/>
</dbReference>
<dbReference type="CDD" id="cd07731">
    <property type="entry name" value="ComA-like_MBL-fold"/>
    <property type="match status" value="1"/>
</dbReference>
<feature type="transmembrane region" description="Helical" evidence="6">
    <location>
        <begin position="207"/>
        <end position="224"/>
    </location>
</feature>
<dbReference type="GO" id="GO:0030420">
    <property type="term" value="P:establishment of competence for transformation"/>
    <property type="evidence" value="ECO:0007669"/>
    <property type="project" value="InterPro"/>
</dbReference>
<feature type="transmembrane region" description="Helical" evidence="6">
    <location>
        <begin position="338"/>
        <end position="362"/>
    </location>
</feature>
<keyword evidence="4 6" id="KW-1133">Transmembrane helix</keyword>
<comment type="caution">
    <text evidence="8">The sequence shown here is derived from an EMBL/GenBank/DDBJ whole genome shotgun (WGS) entry which is preliminary data.</text>
</comment>
<evidence type="ECO:0000256" key="6">
    <source>
        <dbReference type="SAM" id="Phobius"/>
    </source>
</evidence>
<keyword evidence="3 6" id="KW-0812">Transmembrane</keyword>
<dbReference type="Proteomes" id="UP000004605">
    <property type="component" value="Unassembled WGS sequence"/>
</dbReference>
<dbReference type="GO" id="GO:0005886">
    <property type="term" value="C:plasma membrane"/>
    <property type="evidence" value="ECO:0007669"/>
    <property type="project" value="UniProtKB-SubCell"/>
</dbReference>
<feature type="transmembrane region" description="Helical" evidence="6">
    <location>
        <begin position="400"/>
        <end position="433"/>
    </location>
</feature>
<evidence type="ECO:0000256" key="2">
    <source>
        <dbReference type="ARBA" id="ARBA00022475"/>
    </source>
</evidence>
<dbReference type="Pfam" id="PF03772">
    <property type="entry name" value="Competence"/>
    <property type="match status" value="1"/>
</dbReference>
<protein>
    <recommendedName>
        <fullName evidence="7">Metallo-beta-lactamase domain-containing protein</fullName>
    </recommendedName>
</protein>
<dbReference type="Gene3D" id="3.60.15.10">
    <property type="entry name" value="Ribonuclease Z/Hydroxyacylglutathione hydrolase-like"/>
    <property type="match status" value="1"/>
</dbReference>
<reference evidence="8 9" key="1">
    <citation type="journal article" date="2012" name="Int. J. Syst. Evol. Microbiol.">
        <title>Vibrio caribbeanicus sp. nov., isolated from the marine sponge Scleritoderma cyanea.</title>
        <authorList>
            <person name="Hoffmann M."/>
            <person name="Monday S.R."/>
            <person name="Allard M.W."/>
            <person name="Strain E.A."/>
            <person name="Whittaker P."/>
            <person name="Naum M."/>
            <person name="McCarthy P.J."/>
            <person name="Lopez J.V."/>
            <person name="Fischer M."/>
            <person name="Brown E.W."/>
        </authorList>
    </citation>
    <scope>NUCLEOTIDE SEQUENCE [LARGE SCALE GENOMIC DNA]</scope>
    <source>
        <strain evidence="8 9">ATCC 700023</strain>
    </source>
</reference>
<dbReference type="SMART" id="SM00849">
    <property type="entry name" value="Lactamase_B"/>
    <property type="match status" value="1"/>
</dbReference>
<keyword evidence="2" id="KW-1003">Cell membrane</keyword>